<dbReference type="SUPFAM" id="SSF47616">
    <property type="entry name" value="GST C-terminal domain-like"/>
    <property type="match status" value="1"/>
</dbReference>
<feature type="compositionally biased region" description="Acidic residues" evidence="17">
    <location>
        <begin position="485"/>
        <end position="509"/>
    </location>
</feature>
<evidence type="ECO:0000256" key="4">
    <source>
        <dbReference type="ARBA" id="ARBA00022475"/>
    </source>
</evidence>
<feature type="compositionally biased region" description="Basic and acidic residues" evidence="17">
    <location>
        <begin position="112"/>
        <end position="123"/>
    </location>
</feature>
<accession>A0AAV6G196</accession>
<keyword evidence="7 16" id="KW-0851">Voltage-gated channel</keyword>
<dbReference type="InterPro" id="IPR053823">
    <property type="entry name" value="CLIC_N"/>
</dbReference>
<feature type="compositionally biased region" description="Basic and acidic residues" evidence="17">
    <location>
        <begin position="87"/>
        <end position="96"/>
    </location>
</feature>
<comment type="domain">
    <text evidence="16">Members of this family may change from a globular, soluble state to a state where the N-terminal domain is inserted into the membrane and functions as chloride channel. A conformation change of the N-terminal domain is thought to expose hydrophobic surfaces that trigger membrane insertion.</text>
</comment>
<keyword evidence="20" id="KW-1185">Reference proteome</keyword>
<feature type="compositionally biased region" description="Polar residues" evidence="17">
    <location>
        <begin position="225"/>
        <end position="234"/>
    </location>
</feature>
<comment type="similarity">
    <text evidence="2 16">Belongs to the chloride channel CLIC family.</text>
</comment>
<dbReference type="SFLD" id="SFLDG00358">
    <property type="entry name" value="Main_(cytGST)"/>
    <property type="match status" value="1"/>
</dbReference>
<feature type="compositionally biased region" description="Basic and acidic residues" evidence="17">
    <location>
        <begin position="612"/>
        <end position="623"/>
    </location>
</feature>
<dbReference type="NCBIfam" id="TIGR00862">
    <property type="entry name" value="O-ClC"/>
    <property type="match status" value="1"/>
</dbReference>
<feature type="compositionally biased region" description="Polar residues" evidence="17">
    <location>
        <begin position="1106"/>
        <end position="1118"/>
    </location>
</feature>
<dbReference type="FunFam" id="3.40.30.10:FF:000021">
    <property type="entry name" value="Chloride intracellular channel 4"/>
    <property type="match status" value="1"/>
</dbReference>
<evidence type="ECO:0000256" key="8">
    <source>
        <dbReference type="ARBA" id="ARBA00022989"/>
    </source>
</evidence>
<evidence type="ECO:0000256" key="7">
    <source>
        <dbReference type="ARBA" id="ARBA00022882"/>
    </source>
</evidence>
<comment type="subcellular location">
    <subcellularLocation>
        <location evidence="1">Cell membrane</location>
        <topology evidence="1">Single-pass membrane protein</topology>
    </subcellularLocation>
    <subcellularLocation>
        <location evidence="16">Membrane</location>
        <topology evidence="16">Single-pass membrane protein</topology>
    </subcellularLocation>
    <subcellularLocation>
        <location evidence="16">Cytoplasm</location>
    </subcellularLocation>
</comment>
<feature type="compositionally biased region" description="Basic and acidic residues" evidence="17">
    <location>
        <begin position="746"/>
        <end position="767"/>
    </location>
</feature>
<dbReference type="PANTHER" id="PTHR45476:SF1">
    <property type="entry name" value="CHLORIDE INTRACELLULAR CHANNEL PROTEIN 6"/>
    <property type="match status" value="1"/>
</dbReference>
<dbReference type="PANTHER" id="PTHR45476">
    <property type="entry name" value="CHLORIDE INTRACELLULAR CHANNEL PROTEIN 6-RELATED"/>
    <property type="match status" value="1"/>
</dbReference>
<reference evidence="19 20" key="1">
    <citation type="submission" date="2020-10" db="EMBL/GenBank/DDBJ databases">
        <title>Chromosome-scale genome assembly of the Allis shad, Alosa alosa.</title>
        <authorList>
            <person name="Margot Z."/>
            <person name="Christophe K."/>
            <person name="Cabau C."/>
            <person name="Louis A."/>
            <person name="Berthelot C."/>
            <person name="Parey E."/>
            <person name="Roest Crollius H."/>
            <person name="Montfort J."/>
            <person name="Robinson-Rechavi M."/>
            <person name="Bucao C."/>
            <person name="Bouchez O."/>
            <person name="Gislard M."/>
            <person name="Lluch J."/>
            <person name="Milhes M."/>
            <person name="Lampietro C."/>
            <person name="Lopez Roques C."/>
            <person name="Donnadieu C."/>
            <person name="Braasch I."/>
            <person name="Desvignes T."/>
            <person name="Postlethwait J."/>
            <person name="Bobe J."/>
            <person name="Guiguen Y."/>
        </authorList>
    </citation>
    <scope>NUCLEOTIDE SEQUENCE [LARGE SCALE GENOMIC DNA]</scope>
    <source>
        <strain evidence="19">M-15738</strain>
        <tissue evidence="19">Blood</tissue>
    </source>
</reference>
<evidence type="ECO:0000256" key="9">
    <source>
        <dbReference type="ARBA" id="ARBA00023002"/>
    </source>
</evidence>
<evidence type="ECO:0000256" key="12">
    <source>
        <dbReference type="ARBA" id="ARBA00023173"/>
    </source>
</evidence>
<keyword evidence="12 16" id="KW-0869">Chloride channel</keyword>
<gene>
    <name evidence="19" type="ORF">AALO_G00224900</name>
</gene>
<feature type="compositionally biased region" description="Basic and acidic residues" evidence="17">
    <location>
        <begin position="654"/>
        <end position="664"/>
    </location>
</feature>
<keyword evidence="4" id="KW-1003">Cell membrane</keyword>
<feature type="compositionally biased region" description="Basic and acidic residues" evidence="17">
    <location>
        <begin position="790"/>
        <end position="800"/>
    </location>
</feature>
<feature type="compositionally biased region" description="Basic and acidic residues" evidence="17">
    <location>
        <begin position="906"/>
        <end position="936"/>
    </location>
</feature>
<evidence type="ECO:0000256" key="14">
    <source>
        <dbReference type="ARBA" id="ARBA00023303"/>
    </source>
</evidence>
<sequence>MAQAKSETAPSISGSEFSTNGALIQEAGGSTSEMDKLRNGGEEEEEEEEVELAEEVDEDIGMMGEDMAGGDSNSINGIPAAMGPQERVNESDKPDKETEEDDKESASTEVEGAGHLDRDKQPSAEEPTETPEKAPPEQTGEPEPSPQPQPAREPESIQEPEPTAEQDALCEQEARVELEQQQPHDGLEEATEQPLKKEVEEKKSEPHADEQNKEEEKEEIKTAEIQGSKSEASTVYTVTELVEKCEEKVQEVEQVKSYVVEHMEAMQDTVQDQEVKGAHEQSTAAIVEELAASELQAAQTQPTGLTNDKVQAQVDVVQPAETEVIPPPESRTTTGLEATEPTGKDDECGPEHVAATEESEKDESDMAVETTEMFQVESGEEIQESVEESSPETDGTVPPQHPDAEEPEVPEPTPAPLPAPDVQEPAVPDTDTAPGVTEQLETSDAHEPEGTIATTPPPVSTSPPPEPTTEKTDTEQQDAEAVTAESEDIGLELLEEGVELEEVEQEAETEPVGRVEDVESAQTSKKEPVESVEVGEVEQEVVVQTAESEPVERVVDVESAQTSKEEPVEGVGEGEDKMKTTDDEPMQSVEKGETIKTPEEMPVQTMEEEVSKEERVKEEEVRTEISLSGQPQSEQQPPATTTEEDQAGALAEGAGRDAEPKRVSPVDLPASVEGGQQVVEEPKEVTRDEPAPAEREEAAQEGWSREGTRQPITVVTVEQATAEGGADRKEEPVQAADKQPTAAPEEEGRRKIDELKKAILKARDESRRRSRVTETPQEDTVPSWVRARRKSEEQERKDASGEGTVTATSPAAVAEAPAPTPPPPLATPPPPPPLATPAPPPPPAAPAPTAPPSPVTSTATTTTTRIPFRDKQVRFENGLPGPEIAVLTIRRPTQRPKRKEANQNLIEKEKEKGKDNEKDEKSQTEKKKEAPKKAVRMESPLPQEDEQDSSASSDSQDYEISLYVKAGSDGESIGNCPFSQRLFMILWLKGVIFNVTTVDLKRKPADLQDLAPGTNPPFMTFNGEVKVDVNKIEEFLEEKLTPPRYPRLAAKHPESNTAGIDVFAKFSAYIKNPRKDANDGLEKALLKSLKRLDEFLQTPMPEEVDANSTEEQGESTRSFLDGPDLTLADCNLLPKLHIIKVVARKYRGFEIPADMTGVWRYLNRAYEREEFTNTCPAEREIEFAYLDVAKKIK</sequence>
<feature type="region of interest" description="Disordered" evidence="17">
    <location>
        <begin position="1"/>
        <end position="234"/>
    </location>
</feature>
<keyword evidence="13 16" id="KW-0868">Chloride</keyword>
<evidence type="ECO:0000256" key="1">
    <source>
        <dbReference type="ARBA" id="ARBA00004162"/>
    </source>
</evidence>
<evidence type="ECO:0000259" key="18">
    <source>
        <dbReference type="PROSITE" id="PS50405"/>
    </source>
</evidence>
<dbReference type="InterPro" id="IPR010987">
    <property type="entry name" value="Glutathione-S-Trfase_C-like"/>
</dbReference>
<comment type="catalytic activity">
    <reaction evidence="15">
        <text>chloride(in) = chloride(out)</text>
        <dbReference type="Rhea" id="RHEA:29823"/>
        <dbReference type="ChEBI" id="CHEBI:17996"/>
    </reaction>
</comment>
<evidence type="ECO:0000256" key="15">
    <source>
        <dbReference type="ARBA" id="ARBA00024167"/>
    </source>
</evidence>
<dbReference type="Pfam" id="PF13410">
    <property type="entry name" value="GST_C_2"/>
    <property type="match status" value="1"/>
</dbReference>
<feature type="compositionally biased region" description="Low complexity" evidence="17">
    <location>
        <begin position="855"/>
        <end position="864"/>
    </location>
</feature>
<dbReference type="PRINTS" id="PR01263">
    <property type="entry name" value="INTCLCHANNEL"/>
</dbReference>
<feature type="compositionally biased region" description="Acidic residues" evidence="17">
    <location>
        <begin position="42"/>
        <end position="60"/>
    </location>
</feature>
<evidence type="ECO:0000313" key="19">
    <source>
        <dbReference type="EMBL" id="KAG5267721.1"/>
    </source>
</evidence>
<feature type="compositionally biased region" description="Basic and acidic residues" evidence="17">
    <location>
        <begin position="194"/>
        <end position="222"/>
    </location>
</feature>
<dbReference type="CDD" id="cd03061">
    <property type="entry name" value="GST_N_CLIC"/>
    <property type="match status" value="1"/>
</dbReference>
<keyword evidence="10 16" id="KW-0406">Ion transport</keyword>
<dbReference type="GO" id="GO:0005886">
    <property type="term" value="C:plasma membrane"/>
    <property type="evidence" value="ECO:0007669"/>
    <property type="project" value="UniProtKB-SubCell"/>
</dbReference>
<feature type="compositionally biased region" description="Acidic residues" evidence="17">
    <location>
        <begin position="156"/>
        <end position="170"/>
    </location>
</feature>
<keyword evidence="8" id="KW-1133">Transmembrane helix</keyword>
<evidence type="ECO:0000256" key="11">
    <source>
        <dbReference type="ARBA" id="ARBA00023136"/>
    </source>
</evidence>
<feature type="region of interest" description="Disordered" evidence="17">
    <location>
        <begin position="318"/>
        <end position="956"/>
    </location>
</feature>
<feature type="compositionally biased region" description="Polar residues" evidence="17">
    <location>
        <begin position="1"/>
        <end position="32"/>
    </location>
</feature>
<dbReference type="Proteomes" id="UP000823561">
    <property type="component" value="Chromosome 17"/>
</dbReference>
<keyword evidence="5 16" id="KW-0963">Cytoplasm</keyword>
<evidence type="ECO:0000256" key="17">
    <source>
        <dbReference type="SAM" id="MobiDB-lite"/>
    </source>
</evidence>
<feature type="compositionally biased region" description="Pro residues" evidence="17">
    <location>
        <begin position="410"/>
        <end position="419"/>
    </location>
</feature>
<evidence type="ECO:0000256" key="3">
    <source>
        <dbReference type="ARBA" id="ARBA00022448"/>
    </source>
</evidence>
<dbReference type="Gene3D" id="1.20.1050.10">
    <property type="match status" value="1"/>
</dbReference>
<dbReference type="AlphaFoldDB" id="A0AAV6G196"/>
<dbReference type="GO" id="GO:0016491">
    <property type="term" value="F:oxidoreductase activity"/>
    <property type="evidence" value="ECO:0007669"/>
    <property type="project" value="UniProtKB-KW"/>
</dbReference>
<organism evidence="19 20">
    <name type="scientific">Alosa alosa</name>
    <name type="common">allis shad</name>
    <dbReference type="NCBI Taxonomy" id="278164"/>
    <lineage>
        <taxon>Eukaryota</taxon>
        <taxon>Metazoa</taxon>
        <taxon>Chordata</taxon>
        <taxon>Craniata</taxon>
        <taxon>Vertebrata</taxon>
        <taxon>Euteleostomi</taxon>
        <taxon>Actinopterygii</taxon>
        <taxon>Neopterygii</taxon>
        <taxon>Teleostei</taxon>
        <taxon>Clupei</taxon>
        <taxon>Clupeiformes</taxon>
        <taxon>Clupeoidei</taxon>
        <taxon>Clupeidae</taxon>
        <taxon>Alosa</taxon>
    </lineage>
</organism>
<dbReference type="GO" id="GO:0005254">
    <property type="term" value="F:chloride channel activity"/>
    <property type="evidence" value="ECO:0007669"/>
    <property type="project" value="UniProtKB-KW"/>
</dbReference>
<dbReference type="SFLD" id="SFLDS00019">
    <property type="entry name" value="Glutathione_Transferase_(cytos"/>
    <property type="match status" value="1"/>
</dbReference>
<feature type="compositionally biased region" description="Acidic residues" evidence="17">
    <location>
        <begin position="378"/>
        <end position="391"/>
    </location>
</feature>
<dbReference type="FunFam" id="1.20.1050.10:FF:000001">
    <property type="entry name" value="Chloride intracellular channel 2"/>
    <property type="match status" value="1"/>
</dbReference>
<feature type="compositionally biased region" description="Pro residues" evidence="17">
    <location>
        <begin position="818"/>
        <end position="854"/>
    </location>
</feature>
<evidence type="ECO:0000256" key="16">
    <source>
        <dbReference type="RuleBase" id="RU362009"/>
    </source>
</evidence>
<keyword evidence="3 16" id="KW-0813">Transport</keyword>
<dbReference type="Pfam" id="PF22441">
    <property type="entry name" value="CLIC-like_N"/>
    <property type="match status" value="1"/>
</dbReference>
<dbReference type="GO" id="GO:0005737">
    <property type="term" value="C:cytoplasm"/>
    <property type="evidence" value="ECO:0007669"/>
    <property type="project" value="UniProtKB-SubCell"/>
</dbReference>
<keyword evidence="6" id="KW-0812">Transmembrane</keyword>
<evidence type="ECO:0000256" key="5">
    <source>
        <dbReference type="ARBA" id="ARBA00022490"/>
    </source>
</evidence>
<feature type="compositionally biased region" description="Basic and acidic residues" evidence="17">
    <location>
        <begin position="590"/>
        <end position="599"/>
    </location>
</feature>
<dbReference type="SUPFAM" id="SSF52833">
    <property type="entry name" value="Thioredoxin-like"/>
    <property type="match status" value="1"/>
</dbReference>
<evidence type="ECO:0000313" key="20">
    <source>
        <dbReference type="Proteomes" id="UP000823561"/>
    </source>
</evidence>
<feature type="compositionally biased region" description="Polar residues" evidence="17">
    <location>
        <begin position="625"/>
        <end position="641"/>
    </location>
</feature>
<dbReference type="EMBL" id="JADWDJ010000017">
    <property type="protein sequence ID" value="KAG5267721.1"/>
    <property type="molecule type" value="Genomic_DNA"/>
</dbReference>
<evidence type="ECO:0000256" key="6">
    <source>
        <dbReference type="ARBA" id="ARBA00022692"/>
    </source>
</evidence>
<dbReference type="InterPro" id="IPR040079">
    <property type="entry name" value="Glutathione_S-Trfase"/>
</dbReference>
<evidence type="ECO:0000256" key="10">
    <source>
        <dbReference type="ARBA" id="ARBA00023065"/>
    </source>
</evidence>
<name>A0AAV6G196_9TELE</name>
<feature type="compositionally biased region" description="Basic and acidic residues" evidence="17">
    <location>
        <begin position="680"/>
        <end position="708"/>
    </location>
</feature>
<dbReference type="InterPro" id="IPR036249">
    <property type="entry name" value="Thioredoxin-like_sf"/>
</dbReference>
<evidence type="ECO:0000256" key="13">
    <source>
        <dbReference type="ARBA" id="ARBA00023214"/>
    </source>
</evidence>
<feature type="compositionally biased region" description="Low complexity" evidence="17">
    <location>
        <begin position="804"/>
        <end position="817"/>
    </location>
</feature>
<dbReference type="InterPro" id="IPR002946">
    <property type="entry name" value="CLIC"/>
</dbReference>
<proteinExistence type="inferred from homology"/>
<keyword evidence="14 16" id="KW-0407">Ion channel</keyword>
<feature type="region of interest" description="Disordered" evidence="17">
    <location>
        <begin position="1101"/>
        <end position="1120"/>
    </location>
</feature>
<feature type="compositionally biased region" description="Polar residues" evidence="17">
    <location>
        <begin position="710"/>
        <end position="719"/>
    </location>
</feature>
<dbReference type="Gene3D" id="3.40.30.10">
    <property type="entry name" value="Glutaredoxin"/>
    <property type="match status" value="1"/>
</dbReference>
<feature type="compositionally biased region" description="Pro residues" evidence="17">
    <location>
        <begin position="455"/>
        <end position="467"/>
    </location>
</feature>
<feature type="domain" description="GST C-terminal" evidence="18">
    <location>
        <begin position="1022"/>
        <end position="1185"/>
    </location>
</feature>
<feature type="compositionally biased region" description="Acidic residues" evidence="17">
    <location>
        <begin position="357"/>
        <end position="366"/>
    </location>
</feature>
<comment type="caution">
    <text evidence="19">The sequence shown here is derived from an EMBL/GenBank/DDBJ whole genome shotgun (WGS) entry which is preliminary data.</text>
</comment>
<dbReference type="PROSITE" id="PS50405">
    <property type="entry name" value="GST_CTER"/>
    <property type="match status" value="1"/>
</dbReference>
<keyword evidence="9" id="KW-0560">Oxidoreductase</keyword>
<evidence type="ECO:0000256" key="2">
    <source>
        <dbReference type="ARBA" id="ARBA00007655"/>
    </source>
</evidence>
<dbReference type="GO" id="GO:0034707">
    <property type="term" value="C:chloride channel complex"/>
    <property type="evidence" value="ECO:0007669"/>
    <property type="project" value="UniProtKB-KW"/>
</dbReference>
<protein>
    <recommendedName>
        <fullName evidence="16">Chloride intracellular channel protein</fullName>
    </recommendedName>
</protein>
<dbReference type="InterPro" id="IPR036282">
    <property type="entry name" value="Glutathione-S-Trfase_C_sf"/>
</dbReference>
<keyword evidence="11" id="KW-0472">Membrane</keyword>